<accession>X1LUW7</accession>
<dbReference type="EMBL" id="BARV01013491">
    <property type="protein sequence ID" value="GAI23167.1"/>
    <property type="molecule type" value="Genomic_DNA"/>
</dbReference>
<dbReference type="AlphaFoldDB" id="X1LUW7"/>
<sequence length="131" mass="15505">MDTEEGGMEQELALARRLVRCKTLEKCPDPRWKLIEHRTMEHKGETFHRELWVTVCGGAVEYIEGVTPEGKKVYQVERFELKPESWQKETVIAPPCSQIVSDRYDSPEEARKQVDFHKESIKPFWWKVEKE</sequence>
<comment type="caution">
    <text evidence="1">The sequence shown here is derived from an EMBL/GenBank/DDBJ whole genome shotgun (WGS) entry which is preliminary data.</text>
</comment>
<gene>
    <name evidence="1" type="ORF">S06H3_24324</name>
</gene>
<reference evidence="1" key="1">
    <citation type="journal article" date="2014" name="Front. Microbiol.">
        <title>High frequency of phylogenetically diverse reductive dehalogenase-homologous genes in deep subseafloor sedimentary metagenomes.</title>
        <authorList>
            <person name="Kawai M."/>
            <person name="Futagami T."/>
            <person name="Toyoda A."/>
            <person name="Takaki Y."/>
            <person name="Nishi S."/>
            <person name="Hori S."/>
            <person name="Arai W."/>
            <person name="Tsubouchi T."/>
            <person name="Morono Y."/>
            <person name="Uchiyama I."/>
            <person name="Ito T."/>
            <person name="Fujiyama A."/>
            <person name="Inagaki F."/>
            <person name="Takami H."/>
        </authorList>
    </citation>
    <scope>NUCLEOTIDE SEQUENCE</scope>
    <source>
        <strain evidence="1">Expedition CK06-06</strain>
    </source>
</reference>
<evidence type="ECO:0000313" key="1">
    <source>
        <dbReference type="EMBL" id="GAI23167.1"/>
    </source>
</evidence>
<name>X1LUW7_9ZZZZ</name>
<proteinExistence type="predicted"/>
<organism evidence="1">
    <name type="scientific">marine sediment metagenome</name>
    <dbReference type="NCBI Taxonomy" id="412755"/>
    <lineage>
        <taxon>unclassified sequences</taxon>
        <taxon>metagenomes</taxon>
        <taxon>ecological metagenomes</taxon>
    </lineage>
</organism>
<protein>
    <submittedName>
        <fullName evidence="1">Uncharacterized protein</fullName>
    </submittedName>
</protein>